<keyword evidence="2" id="KW-1185">Reference proteome</keyword>
<reference evidence="1" key="2">
    <citation type="journal article" date="2021" name="Genome Biol. Evol.">
        <title>Developing a high-quality reference genome for a parasitic bivalve with doubly uniparental inheritance (Bivalvia: Unionida).</title>
        <authorList>
            <person name="Smith C.H."/>
        </authorList>
    </citation>
    <scope>NUCLEOTIDE SEQUENCE</scope>
    <source>
        <strain evidence="1">CHS0354</strain>
        <tissue evidence="1">Mantle</tissue>
    </source>
</reference>
<sequence length="111" mass="12655">MMPFRLHWLSYGGIRLRAEWDLGFQDPYCLAHISSYHCGMDGGCFKAICLITYIIYPIPPKKPMASQIESSLKSAYNAASVKLSANMRHCISSEDWMRQSTYLPLKSELLC</sequence>
<proteinExistence type="predicted"/>
<evidence type="ECO:0000313" key="2">
    <source>
        <dbReference type="Proteomes" id="UP001195483"/>
    </source>
</evidence>
<dbReference type="Proteomes" id="UP001195483">
    <property type="component" value="Unassembled WGS sequence"/>
</dbReference>
<dbReference type="AlphaFoldDB" id="A0AAE0TAJ6"/>
<comment type="caution">
    <text evidence="1">The sequence shown here is derived from an EMBL/GenBank/DDBJ whole genome shotgun (WGS) entry which is preliminary data.</text>
</comment>
<protein>
    <submittedName>
        <fullName evidence="1">Uncharacterized protein</fullName>
    </submittedName>
</protein>
<reference evidence="1" key="1">
    <citation type="journal article" date="2021" name="Genome Biol. Evol.">
        <title>A High-Quality Reference Genome for a Parasitic Bivalve with Doubly Uniparental Inheritance (Bivalvia: Unionida).</title>
        <authorList>
            <person name="Smith C.H."/>
        </authorList>
    </citation>
    <scope>NUCLEOTIDE SEQUENCE</scope>
    <source>
        <strain evidence="1">CHS0354</strain>
    </source>
</reference>
<name>A0AAE0TAJ6_9BIVA</name>
<gene>
    <name evidence="1" type="ORF">CHS0354_010851</name>
</gene>
<organism evidence="1 2">
    <name type="scientific">Potamilus streckersoni</name>
    <dbReference type="NCBI Taxonomy" id="2493646"/>
    <lineage>
        <taxon>Eukaryota</taxon>
        <taxon>Metazoa</taxon>
        <taxon>Spiralia</taxon>
        <taxon>Lophotrochozoa</taxon>
        <taxon>Mollusca</taxon>
        <taxon>Bivalvia</taxon>
        <taxon>Autobranchia</taxon>
        <taxon>Heteroconchia</taxon>
        <taxon>Palaeoheterodonta</taxon>
        <taxon>Unionida</taxon>
        <taxon>Unionoidea</taxon>
        <taxon>Unionidae</taxon>
        <taxon>Ambleminae</taxon>
        <taxon>Lampsilini</taxon>
        <taxon>Potamilus</taxon>
    </lineage>
</organism>
<reference evidence="1" key="3">
    <citation type="submission" date="2023-05" db="EMBL/GenBank/DDBJ databases">
        <authorList>
            <person name="Smith C.H."/>
        </authorList>
    </citation>
    <scope>NUCLEOTIDE SEQUENCE</scope>
    <source>
        <strain evidence="1">CHS0354</strain>
        <tissue evidence="1">Mantle</tissue>
    </source>
</reference>
<accession>A0AAE0TAJ6</accession>
<evidence type="ECO:0000313" key="1">
    <source>
        <dbReference type="EMBL" id="KAK3606203.1"/>
    </source>
</evidence>
<dbReference type="EMBL" id="JAEAOA010000675">
    <property type="protein sequence ID" value="KAK3606203.1"/>
    <property type="molecule type" value="Genomic_DNA"/>
</dbReference>